<organism evidence="2">
    <name type="scientific">Lepeophtheirus salmonis</name>
    <name type="common">Salmon louse</name>
    <name type="synonym">Caligus salmonis</name>
    <dbReference type="NCBI Taxonomy" id="72036"/>
    <lineage>
        <taxon>Eukaryota</taxon>
        <taxon>Metazoa</taxon>
        <taxon>Ecdysozoa</taxon>
        <taxon>Arthropoda</taxon>
        <taxon>Crustacea</taxon>
        <taxon>Multicrustacea</taxon>
        <taxon>Hexanauplia</taxon>
        <taxon>Copepoda</taxon>
        <taxon>Siphonostomatoida</taxon>
        <taxon>Caligidae</taxon>
        <taxon>Lepeophtheirus</taxon>
    </lineage>
</organism>
<reference evidence="2" key="1">
    <citation type="submission" date="2014-05" db="EMBL/GenBank/DDBJ databases">
        <authorList>
            <person name="Chronopoulou M."/>
        </authorList>
    </citation>
    <scope>NUCLEOTIDE SEQUENCE</scope>
    <source>
        <tissue evidence="2">Whole organism</tissue>
    </source>
</reference>
<sequence>KLCTELLLLLSRRMTSNLIFLTTPPLSNSLNLFYTSFLQIRSLTFPWLASKGLISFWVSLIFFNIESLYTQTYYLGGGAKLIHYLGLLSSKASLSLFHVPE</sequence>
<accession>A0A0K2TT20</accession>
<keyword evidence="1" id="KW-1133">Transmembrane helix</keyword>
<protein>
    <submittedName>
        <fullName evidence="2">Uncharacterized protein</fullName>
    </submittedName>
</protein>
<keyword evidence="1" id="KW-0812">Transmembrane</keyword>
<dbReference type="AlphaFoldDB" id="A0A0K2TT20"/>
<evidence type="ECO:0000313" key="2">
    <source>
        <dbReference type="EMBL" id="CDW28817.1"/>
    </source>
</evidence>
<name>A0A0K2TT20_LEPSM</name>
<keyword evidence="1" id="KW-0472">Membrane</keyword>
<feature type="transmembrane region" description="Helical" evidence="1">
    <location>
        <begin position="45"/>
        <end position="65"/>
    </location>
</feature>
<evidence type="ECO:0000256" key="1">
    <source>
        <dbReference type="SAM" id="Phobius"/>
    </source>
</evidence>
<dbReference type="EMBL" id="HACA01011456">
    <property type="protein sequence ID" value="CDW28817.1"/>
    <property type="molecule type" value="Transcribed_RNA"/>
</dbReference>
<proteinExistence type="predicted"/>
<feature type="non-terminal residue" evidence="2">
    <location>
        <position position="1"/>
    </location>
</feature>